<comment type="caution">
    <text evidence="1">The sequence shown here is derived from an EMBL/GenBank/DDBJ whole genome shotgun (WGS) entry which is preliminary data.</text>
</comment>
<reference evidence="1" key="2">
    <citation type="journal article" date="2020" name="Nat. Commun.">
        <title>Large-scale genome sequencing of mycorrhizal fungi provides insights into the early evolution of symbiotic traits.</title>
        <authorList>
            <person name="Miyauchi S."/>
            <person name="Kiss E."/>
            <person name="Kuo A."/>
            <person name="Drula E."/>
            <person name="Kohler A."/>
            <person name="Sanchez-Garcia M."/>
            <person name="Morin E."/>
            <person name="Andreopoulos B."/>
            <person name="Barry K.W."/>
            <person name="Bonito G."/>
            <person name="Buee M."/>
            <person name="Carver A."/>
            <person name="Chen C."/>
            <person name="Cichocki N."/>
            <person name="Clum A."/>
            <person name="Culley D."/>
            <person name="Crous P.W."/>
            <person name="Fauchery L."/>
            <person name="Girlanda M."/>
            <person name="Hayes R.D."/>
            <person name="Keri Z."/>
            <person name="LaButti K."/>
            <person name="Lipzen A."/>
            <person name="Lombard V."/>
            <person name="Magnuson J."/>
            <person name="Maillard F."/>
            <person name="Murat C."/>
            <person name="Nolan M."/>
            <person name="Ohm R.A."/>
            <person name="Pangilinan J."/>
            <person name="Pereira M.F."/>
            <person name="Perotto S."/>
            <person name="Peter M."/>
            <person name="Pfister S."/>
            <person name="Riley R."/>
            <person name="Sitrit Y."/>
            <person name="Stielow J.B."/>
            <person name="Szollosi G."/>
            <person name="Zifcakova L."/>
            <person name="Stursova M."/>
            <person name="Spatafora J.W."/>
            <person name="Tedersoo L."/>
            <person name="Vaario L.M."/>
            <person name="Yamada A."/>
            <person name="Yan M."/>
            <person name="Wang P."/>
            <person name="Xu J."/>
            <person name="Bruns T."/>
            <person name="Baldrian P."/>
            <person name="Vilgalys R."/>
            <person name="Dunand C."/>
            <person name="Henrissat B."/>
            <person name="Grigoriev I.V."/>
            <person name="Hibbett D."/>
            <person name="Nagy L.G."/>
            <person name="Martin F.M."/>
        </authorList>
    </citation>
    <scope>NUCLEOTIDE SEQUENCE</scope>
    <source>
        <strain evidence="1">P2</strain>
    </source>
</reference>
<accession>A0ACB6ZQ31</accession>
<sequence>MPPLSLSILGVEPVDEFIREVADFIHHMIGMRPRDLPGAMVEVEAKIGILRDRLSGNRLNLPVLTETILSPNFGDFRFESNMTSKQHQHFNLLLNALKTSPPPTVLTPLDYTHLYLVDSFYPSSDSSSGPDDKIRVTRDERTGEVKECVRKIRLGDLNIYCPKRVADWRVSVNVEIPVPHPLGSATHTRRKDRMSYLHEEFNIDLTQVTSTHGTVRVTHELEVEVARPALLLTTAANRNNPNIPEHERGAFDELIRAFVNNARTLIRNVSMD</sequence>
<dbReference type="Proteomes" id="UP000886501">
    <property type="component" value="Unassembled WGS sequence"/>
</dbReference>
<evidence type="ECO:0000313" key="1">
    <source>
        <dbReference type="EMBL" id="KAF9651558.1"/>
    </source>
</evidence>
<name>A0ACB6ZQ31_THEGA</name>
<evidence type="ECO:0000313" key="2">
    <source>
        <dbReference type="Proteomes" id="UP000886501"/>
    </source>
</evidence>
<keyword evidence="2" id="KW-1185">Reference proteome</keyword>
<dbReference type="EMBL" id="MU117974">
    <property type="protein sequence ID" value="KAF9651558.1"/>
    <property type="molecule type" value="Genomic_DNA"/>
</dbReference>
<proteinExistence type="predicted"/>
<gene>
    <name evidence="1" type="ORF">BDM02DRAFT_3090728</name>
</gene>
<organism evidence="1 2">
    <name type="scientific">Thelephora ganbajun</name>
    <name type="common">Ganba fungus</name>
    <dbReference type="NCBI Taxonomy" id="370292"/>
    <lineage>
        <taxon>Eukaryota</taxon>
        <taxon>Fungi</taxon>
        <taxon>Dikarya</taxon>
        <taxon>Basidiomycota</taxon>
        <taxon>Agaricomycotina</taxon>
        <taxon>Agaricomycetes</taxon>
        <taxon>Thelephorales</taxon>
        <taxon>Thelephoraceae</taxon>
        <taxon>Thelephora</taxon>
    </lineage>
</organism>
<protein>
    <submittedName>
        <fullName evidence="1">mRNA triphosphatase CET1</fullName>
    </submittedName>
</protein>
<reference evidence="1" key="1">
    <citation type="submission" date="2019-10" db="EMBL/GenBank/DDBJ databases">
        <authorList>
            <consortium name="DOE Joint Genome Institute"/>
            <person name="Kuo A."/>
            <person name="Miyauchi S."/>
            <person name="Kiss E."/>
            <person name="Drula E."/>
            <person name="Kohler A."/>
            <person name="Sanchez-Garcia M."/>
            <person name="Andreopoulos B."/>
            <person name="Barry K.W."/>
            <person name="Bonito G."/>
            <person name="Buee M."/>
            <person name="Carver A."/>
            <person name="Chen C."/>
            <person name="Cichocki N."/>
            <person name="Clum A."/>
            <person name="Culley D."/>
            <person name="Crous P.W."/>
            <person name="Fauchery L."/>
            <person name="Girlanda M."/>
            <person name="Hayes R."/>
            <person name="Keri Z."/>
            <person name="Labutti K."/>
            <person name="Lipzen A."/>
            <person name="Lombard V."/>
            <person name="Magnuson J."/>
            <person name="Maillard F."/>
            <person name="Morin E."/>
            <person name="Murat C."/>
            <person name="Nolan M."/>
            <person name="Ohm R."/>
            <person name="Pangilinan J."/>
            <person name="Pereira M."/>
            <person name="Perotto S."/>
            <person name="Peter M."/>
            <person name="Riley R."/>
            <person name="Sitrit Y."/>
            <person name="Stielow B."/>
            <person name="Szollosi G."/>
            <person name="Zifcakova L."/>
            <person name="Stursova M."/>
            <person name="Spatafora J.W."/>
            <person name="Tedersoo L."/>
            <person name="Vaario L.-M."/>
            <person name="Yamada A."/>
            <person name="Yan M."/>
            <person name="Wang P."/>
            <person name="Xu J."/>
            <person name="Bruns T."/>
            <person name="Baldrian P."/>
            <person name="Vilgalys R."/>
            <person name="Henrissat B."/>
            <person name="Grigoriev I.V."/>
            <person name="Hibbett D."/>
            <person name="Nagy L.G."/>
            <person name="Martin F.M."/>
        </authorList>
    </citation>
    <scope>NUCLEOTIDE SEQUENCE</scope>
    <source>
        <strain evidence="1">P2</strain>
    </source>
</reference>